<keyword evidence="3" id="KW-1185">Reference proteome</keyword>
<gene>
    <name evidence="2" type="ORF">HK18_01830</name>
</gene>
<dbReference type="Proteomes" id="UP000194946">
    <property type="component" value="Unassembled WGS sequence"/>
</dbReference>
<protein>
    <recommendedName>
        <fullName evidence="4">DUF3108 domain-containing protein</fullName>
    </recommendedName>
</protein>
<dbReference type="RefSeq" id="WP_086631711.1">
    <property type="nucleotide sequence ID" value="NZ_JOPB01000001.1"/>
</dbReference>
<dbReference type="AlphaFoldDB" id="A0A251ZXC9"/>
<organism evidence="2 3">
    <name type="scientific">Commensalibacter intestini</name>
    <dbReference type="NCBI Taxonomy" id="479936"/>
    <lineage>
        <taxon>Bacteria</taxon>
        <taxon>Pseudomonadati</taxon>
        <taxon>Pseudomonadota</taxon>
        <taxon>Alphaproteobacteria</taxon>
        <taxon>Acetobacterales</taxon>
        <taxon>Acetobacteraceae</taxon>
    </lineage>
</organism>
<comment type="caution">
    <text evidence="2">The sequence shown here is derived from an EMBL/GenBank/DDBJ whole genome shotgun (WGS) entry which is preliminary data.</text>
</comment>
<evidence type="ECO:0008006" key="4">
    <source>
        <dbReference type="Google" id="ProtNLM"/>
    </source>
</evidence>
<evidence type="ECO:0000256" key="1">
    <source>
        <dbReference type="SAM" id="SignalP"/>
    </source>
</evidence>
<feature type="signal peptide" evidence="1">
    <location>
        <begin position="1"/>
        <end position="25"/>
    </location>
</feature>
<feature type="chain" id="PRO_5012219761" description="DUF3108 domain-containing protein" evidence="1">
    <location>
        <begin position="26"/>
        <end position="279"/>
    </location>
</feature>
<proteinExistence type="predicted"/>
<evidence type="ECO:0000313" key="3">
    <source>
        <dbReference type="Proteomes" id="UP000194946"/>
    </source>
</evidence>
<keyword evidence="1" id="KW-0732">Signal</keyword>
<name>A0A251ZXC9_9PROT</name>
<reference evidence="3" key="1">
    <citation type="submission" date="2014-06" db="EMBL/GenBank/DDBJ databases">
        <authorList>
            <person name="Winans N.J."/>
            <person name="Newell P.D."/>
            <person name="Douglas A.E."/>
        </authorList>
    </citation>
    <scope>NUCLEOTIDE SEQUENCE [LARGE SCALE GENOMIC DNA]</scope>
    <source>
        <strain evidence="3">DmL_052</strain>
    </source>
</reference>
<sequence>MIQRFAKIVGMASICSFATLGGAYAQTTSNAPNPQAQSQPVKLVYDIYNKGLHVISVNANYVLTPTTYKVNAHFFSAGLGSLVFTLDSDAVVDGVFKNGQGLPGVYQSTGKDKNGDFKLVMNSHYGLKTDITTLDPARGNDRDALTADQQTNSLDMLSAMADLMHRVNTTGKCDAQFNLLDGLRSFTFRSQTAAGESDIPSNWGSPYQGKALLCQVVAQQVGGFKTHSRHRALLAQPQPGYIWFQKVGDIGYLPVRFDFKNPKMGMVTGILQKVPVNKK</sequence>
<dbReference type="EMBL" id="JOPB01000001">
    <property type="protein sequence ID" value="OUI79328.1"/>
    <property type="molecule type" value="Genomic_DNA"/>
</dbReference>
<accession>A0A251ZXC9</accession>
<evidence type="ECO:0000313" key="2">
    <source>
        <dbReference type="EMBL" id="OUI79328.1"/>
    </source>
</evidence>